<dbReference type="AlphaFoldDB" id="A0A9K3DMG8"/>
<evidence type="ECO:0000256" key="1">
    <source>
        <dbReference type="ARBA" id="ARBA00022737"/>
    </source>
</evidence>
<reference evidence="2" key="2">
    <citation type="submission" date="2020-06" db="EMBL/GenBank/DDBJ databases">
        <title>Helianthus annuus Genome sequencing and assembly Release 2.</title>
        <authorList>
            <person name="Gouzy J."/>
            <person name="Langlade N."/>
            <person name="Munos S."/>
        </authorList>
    </citation>
    <scope>NUCLEOTIDE SEQUENCE</scope>
    <source>
        <tissue evidence="2">Leaves</tissue>
    </source>
</reference>
<evidence type="ECO:0000313" key="2">
    <source>
        <dbReference type="EMBL" id="KAF5758010.1"/>
    </source>
</evidence>
<proteinExistence type="predicted"/>
<dbReference type="InterPro" id="IPR002885">
    <property type="entry name" value="PPR_rpt"/>
</dbReference>
<dbReference type="Gramene" id="mRNA:HanXRQr2_Chr16g0724501">
    <property type="protein sequence ID" value="CDS:HanXRQr2_Chr16g0724501.1"/>
    <property type="gene ID" value="HanXRQr2_Chr16g0724501"/>
</dbReference>
<organism evidence="2 3">
    <name type="scientific">Helianthus annuus</name>
    <name type="common">Common sunflower</name>
    <dbReference type="NCBI Taxonomy" id="4232"/>
    <lineage>
        <taxon>Eukaryota</taxon>
        <taxon>Viridiplantae</taxon>
        <taxon>Streptophyta</taxon>
        <taxon>Embryophyta</taxon>
        <taxon>Tracheophyta</taxon>
        <taxon>Spermatophyta</taxon>
        <taxon>Magnoliopsida</taxon>
        <taxon>eudicotyledons</taxon>
        <taxon>Gunneridae</taxon>
        <taxon>Pentapetalae</taxon>
        <taxon>asterids</taxon>
        <taxon>campanulids</taxon>
        <taxon>Asterales</taxon>
        <taxon>Asteraceae</taxon>
        <taxon>Asteroideae</taxon>
        <taxon>Heliantheae alliance</taxon>
        <taxon>Heliantheae</taxon>
        <taxon>Helianthus</taxon>
    </lineage>
</organism>
<reference evidence="2" key="1">
    <citation type="journal article" date="2017" name="Nature">
        <title>The sunflower genome provides insights into oil metabolism, flowering and Asterid evolution.</title>
        <authorList>
            <person name="Badouin H."/>
            <person name="Gouzy J."/>
            <person name="Grassa C.J."/>
            <person name="Murat F."/>
            <person name="Staton S.E."/>
            <person name="Cottret L."/>
            <person name="Lelandais-Briere C."/>
            <person name="Owens G.L."/>
            <person name="Carrere S."/>
            <person name="Mayjonade B."/>
            <person name="Legrand L."/>
            <person name="Gill N."/>
            <person name="Kane N.C."/>
            <person name="Bowers J.E."/>
            <person name="Hubner S."/>
            <person name="Bellec A."/>
            <person name="Berard A."/>
            <person name="Berges H."/>
            <person name="Blanchet N."/>
            <person name="Boniface M.C."/>
            <person name="Brunel D."/>
            <person name="Catrice O."/>
            <person name="Chaidir N."/>
            <person name="Claudel C."/>
            <person name="Donnadieu C."/>
            <person name="Faraut T."/>
            <person name="Fievet G."/>
            <person name="Helmstetter N."/>
            <person name="King M."/>
            <person name="Knapp S.J."/>
            <person name="Lai Z."/>
            <person name="Le Paslier M.C."/>
            <person name="Lippi Y."/>
            <person name="Lorenzon L."/>
            <person name="Mandel J.R."/>
            <person name="Marage G."/>
            <person name="Marchand G."/>
            <person name="Marquand E."/>
            <person name="Bret-Mestries E."/>
            <person name="Morien E."/>
            <person name="Nambeesan S."/>
            <person name="Nguyen T."/>
            <person name="Pegot-Espagnet P."/>
            <person name="Pouilly N."/>
            <person name="Raftis F."/>
            <person name="Sallet E."/>
            <person name="Schiex T."/>
            <person name="Thomas J."/>
            <person name="Vandecasteele C."/>
            <person name="Vares D."/>
            <person name="Vear F."/>
            <person name="Vautrin S."/>
            <person name="Crespi M."/>
            <person name="Mangin B."/>
            <person name="Burke J.M."/>
            <person name="Salse J."/>
            <person name="Munos S."/>
            <person name="Vincourt P."/>
            <person name="Rieseberg L.H."/>
            <person name="Langlade N.B."/>
        </authorList>
    </citation>
    <scope>NUCLEOTIDE SEQUENCE</scope>
    <source>
        <tissue evidence="2">Leaves</tissue>
    </source>
</reference>
<accession>A0A9K3DMG8</accession>
<dbReference type="NCBIfam" id="TIGR00756">
    <property type="entry name" value="PPR"/>
    <property type="match status" value="1"/>
</dbReference>
<evidence type="ECO:0000313" key="3">
    <source>
        <dbReference type="Proteomes" id="UP000215914"/>
    </source>
</evidence>
<comment type="caution">
    <text evidence="2">The sequence shown here is derived from an EMBL/GenBank/DDBJ whole genome shotgun (WGS) entry which is preliminary data.</text>
</comment>
<name>A0A9K3DMG8_HELAN</name>
<keyword evidence="1" id="KW-0677">Repeat</keyword>
<dbReference type="InterPro" id="IPR011990">
    <property type="entry name" value="TPR-like_helical_dom_sf"/>
</dbReference>
<keyword evidence="3" id="KW-1185">Reference proteome</keyword>
<protein>
    <submittedName>
        <fullName evidence="2">Tetratricopeptide-like helical domain superfamily</fullName>
    </submittedName>
</protein>
<dbReference type="EMBL" id="MNCJ02000331">
    <property type="protein sequence ID" value="KAF5758010.1"/>
    <property type="molecule type" value="Genomic_DNA"/>
</dbReference>
<dbReference type="Gene3D" id="1.25.40.10">
    <property type="entry name" value="Tetratricopeptide repeat domain"/>
    <property type="match status" value="1"/>
</dbReference>
<sequence length="54" mass="5862">MPISVRDAATWGMMLAGYAQTKHYNQCLSLYGQMLVLSVPRDNVSLVSVLSACA</sequence>
<gene>
    <name evidence="2" type="ORF">HanXRQr2_Chr16g0724501</name>
</gene>
<dbReference type="Proteomes" id="UP000215914">
    <property type="component" value="Unassembled WGS sequence"/>
</dbReference>